<reference evidence="4" key="1">
    <citation type="journal article" date="2021" name="Front. Microbiol.">
        <title>Comprehensive Comparative Genomics and Phenotyping of Methylobacterium Species.</title>
        <authorList>
            <person name="Alessa O."/>
            <person name="Ogura Y."/>
            <person name="Fujitani Y."/>
            <person name="Takami H."/>
            <person name="Hayashi T."/>
            <person name="Sahin N."/>
            <person name="Tani A."/>
        </authorList>
    </citation>
    <scope>NUCLEOTIDE SEQUENCE</scope>
    <source>
        <strain evidence="4">NBRC 15689</strain>
    </source>
</reference>
<reference evidence="4" key="2">
    <citation type="submission" date="2021-08" db="EMBL/GenBank/DDBJ databases">
        <authorList>
            <person name="Tani A."/>
            <person name="Ola A."/>
            <person name="Ogura Y."/>
            <person name="Katsura K."/>
            <person name="Hayashi T."/>
        </authorList>
    </citation>
    <scope>NUCLEOTIDE SEQUENCE</scope>
    <source>
        <strain evidence="4">NBRC 15689</strain>
    </source>
</reference>
<dbReference type="Pfam" id="PF12951">
    <property type="entry name" value="PATR"/>
    <property type="match status" value="1"/>
</dbReference>
<evidence type="ECO:0000256" key="2">
    <source>
        <dbReference type="SAM" id="MobiDB-lite"/>
    </source>
</evidence>
<dbReference type="EMBL" id="BPQV01000001">
    <property type="protein sequence ID" value="GJE25497.1"/>
    <property type="molecule type" value="Genomic_DNA"/>
</dbReference>
<dbReference type="InterPro" id="IPR028992">
    <property type="entry name" value="Hedgehog/Intein_dom"/>
</dbReference>
<comment type="caution">
    <text evidence="4">The sequence shown here is derived from an EMBL/GenBank/DDBJ whole genome shotgun (WGS) entry which is preliminary data.</text>
</comment>
<keyword evidence="5" id="KW-1185">Reference proteome</keyword>
<proteinExistence type="predicted"/>
<dbReference type="RefSeq" id="WP_238309440.1">
    <property type="nucleotide sequence ID" value="NZ_BPQV01000001.1"/>
</dbReference>
<feature type="domain" description="Hedgehog/Intein (Hint)" evidence="3">
    <location>
        <begin position="770"/>
        <end position="916"/>
    </location>
</feature>
<sequence>MAQTIPSGSQSSTYSITTPDTYTLNAGETRTQTSGIGIQANVSSGTTTIDIEGTLNDTASGARAIRANIVSGRLVVGTNGRVQSLNGDAVQAQSATGRFDVANGGQIISASSMGTPTVGGSNPGTGFALNFNAVTGAANAPATDFTSGGVITNGAADNTAALIRSDSGDAIRLGSHQTLVNYGTINGNGPVNDSSTNNSFNQTGNTSTAQTYDVSRGVRINQNGATSDRIDNYGTITGSQHGVDVGQTNVTGLVVNNVAGGQIIGRNGSGVGSDTTGAAANTVTVTNSGLIRGAYAPAYDRAGYRTVDGDGDGVDVDGGATITNNAGSVIEGTGAGGYDSNGRLNNSEGISIGGGVITNDGTIRGAAYGIVVNNDSNTDGSRSGVAATSIVNGASGQISGENGYAIRLENKTGNAAIDNDTIVNAGTITGNGTIPTGTVLRQDGSADPGTVGTLDGTGYTTADAGSARFIRGDGSAIQTGEGSDTLSNYGTITGNTGRAINLEGGDDTLNLYTGSSVSGRIDGGAGTDTLNLRLDDRPATAASGSGSLGANSGATTGTLANVVNVEKLAVQGGSWTIQDMQAYGAGIAIDAHAGLTVGAGGSLAGTVANAGTLTFAHRGDLAMADTISGQGSLVQAGSGALTLSGANSYSGGTTIQSGNLTLAAAGAAGTGAIAFPTLTGEATARLTLTAAAQPNAVTFANTIANFGTGSELDLAGLTDARVSFNASSSLLTVAGTSGGNAITQSYRFSGAASTAFTTRSDGNGGTLITVCFTTGTRIQTRRGAVPVEALRVGDQAVTASGGLRPIIWIGHRDLDGAGEPLHHDQQPIRIRKGAFGRDAEGRPLPARALFLSPGHPVLVGADADNEGGVLVPIMCLINGTSIARLAAPRVTYWHVELDAHDILLAEGLPAESYLDGGNRLFFTEGSDHALHNPDFVPPGWNGRCRPVAVDGPLVEAERARLGAVFAAELTGHCGWVAPESWRGA</sequence>
<dbReference type="SUPFAM" id="SSF51294">
    <property type="entry name" value="Hedgehog/intein (Hint) domain"/>
    <property type="match status" value="1"/>
</dbReference>
<keyword evidence="1" id="KW-0732">Signal</keyword>
<dbReference type="Proteomes" id="UP001055156">
    <property type="component" value="Unassembled WGS sequence"/>
</dbReference>
<feature type="region of interest" description="Disordered" evidence="2">
    <location>
        <begin position="1"/>
        <end position="20"/>
    </location>
</feature>
<dbReference type="NCBIfam" id="TIGR02601">
    <property type="entry name" value="autotrns_rpt"/>
    <property type="match status" value="1"/>
</dbReference>
<evidence type="ECO:0000259" key="3">
    <source>
        <dbReference type="Pfam" id="PF13403"/>
    </source>
</evidence>
<evidence type="ECO:0000256" key="1">
    <source>
        <dbReference type="ARBA" id="ARBA00022729"/>
    </source>
</evidence>
<accession>A0ABQ4T1I1</accession>
<organism evidence="4 5">
    <name type="scientific">Methylobacterium organophilum</name>
    <dbReference type="NCBI Taxonomy" id="410"/>
    <lineage>
        <taxon>Bacteria</taxon>
        <taxon>Pseudomonadati</taxon>
        <taxon>Pseudomonadota</taxon>
        <taxon>Alphaproteobacteria</taxon>
        <taxon>Hyphomicrobiales</taxon>
        <taxon>Methylobacteriaceae</taxon>
        <taxon>Methylobacterium</taxon>
    </lineage>
</organism>
<dbReference type="InterPro" id="IPR036844">
    <property type="entry name" value="Hint_dom_sf"/>
</dbReference>
<dbReference type="InterPro" id="IPR013425">
    <property type="entry name" value="Autotrns_rpt"/>
</dbReference>
<protein>
    <recommendedName>
        <fullName evidence="3">Hedgehog/Intein (Hint) domain-containing protein</fullName>
    </recommendedName>
</protein>
<dbReference type="Pfam" id="PF13403">
    <property type="entry name" value="Hint_2"/>
    <property type="match status" value="1"/>
</dbReference>
<evidence type="ECO:0000313" key="5">
    <source>
        <dbReference type="Proteomes" id="UP001055156"/>
    </source>
</evidence>
<gene>
    <name evidence="4" type="ORF">LKMONMHP_0335</name>
</gene>
<name>A0ABQ4T1I1_METOR</name>
<dbReference type="SUPFAM" id="SSF51126">
    <property type="entry name" value="Pectin lyase-like"/>
    <property type="match status" value="1"/>
</dbReference>
<evidence type="ECO:0000313" key="4">
    <source>
        <dbReference type="EMBL" id="GJE25497.1"/>
    </source>
</evidence>
<dbReference type="InterPro" id="IPR011050">
    <property type="entry name" value="Pectin_lyase_fold/virulence"/>
</dbReference>